<dbReference type="EMBL" id="FZOU01000007">
    <property type="protein sequence ID" value="SNT32746.1"/>
    <property type="molecule type" value="Genomic_DNA"/>
</dbReference>
<sequence length="254" mass="27841">MTVCRKLYRVLPALALTAVSFAPQLSAQAPAPPAPVAKPALPPRTAADAITPTIKDPNRHAEFLYRLTEGDVGLLFLGDSITDFWPRRGEYSWLKFAPYNPADFGVSGDRTEHLLWRITNGELEGIHPKVTVIMIGTNNIGQLGTEDPAWAAAGVKKIVDTVQQKLPQTKILLLAVFPRDLAGSKRRADIAAINAILSKFDNGTSIRYLDIGGVFLDSTGEIPKDVMPDKLHPTAKGYDLWFNAMQPLLVQMMK</sequence>
<dbReference type="AlphaFoldDB" id="A0A239LQB4"/>
<dbReference type="Proteomes" id="UP000198356">
    <property type="component" value="Unassembled WGS sequence"/>
</dbReference>
<keyword evidence="4" id="KW-1185">Reference proteome</keyword>
<dbReference type="InterPro" id="IPR036514">
    <property type="entry name" value="SGNH_hydro_sf"/>
</dbReference>
<dbReference type="PANTHER" id="PTHR30383:SF32">
    <property type="entry name" value="SGNH-HYDROLASE"/>
    <property type="match status" value="1"/>
</dbReference>
<dbReference type="Pfam" id="PF13472">
    <property type="entry name" value="Lipase_GDSL_2"/>
    <property type="match status" value="1"/>
</dbReference>
<accession>A0A239LQB4</accession>
<dbReference type="SUPFAM" id="SSF52266">
    <property type="entry name" value="SGNH hydrolase"/>
    <property type="match status" value="1"/>
</dbReference>
<dbReference type="PANTHER" id="PTHR30383">
    <property type="entry name" value="THIOESTERASE 1/PROTEASE 1/LYSOPHOSPHOLIPASE L1"/>
    <property type="match status" value="1"/>
</dbReference>
<evidence type="ECO:0000313" key="4">
    <source>
        <dbReference type="Proteomes" id="UP000198356"/>
    </source>
</evidence>
<feature type="domain" description="SGNH hydrolase-type esterase" evidence="2">
    <location>
        <begin position="76"/>
        <end position="240"/>
    </location>
</feature>
<dbReference type="OrthoDB" id="2513075at2"/>
<dbReference type="Gene3D" id="3.40.50.1110">
    <property type="entry name" value="SGNH hydrolase"/>
    <property type="match status" value="1"/>
</dbReference>
<evidence type="ECO:0000313" key="3">
    <source>
        <dbReference type="EMBL" id="SNT32746.1"/>
    </source>
</evidence>
<dbReference type="InterPro" id="IPR013830">
    <property type="entry name" value="SGNH_hydro"/>
</dbReference>
<organism evidence="3 4">
    <name type="scientific">Granulicella rosea</name>
    <dbReference type="NCBI Taxonomy" id="474952"/>
    <lineage>
        <taxon>Bacteria</taxon>
        <taxon>Pseudomonadati</taxon>
        <taxon>Acidobacteriota</taxon>
        <taxon>Terriglobia</taxon>
        <taxon>Terriglobales</taxon>
        <taxon>Acidobacteriaceae</taxon>
        <taxon>Granulicella</taxon>
    </lineage>
</organism>
<keyword evidence="1" id="KW-0732">Signal</keyword>
<dbReference type="RefSeq" id="WP_089409817.1">
    <property type="nucleotide sequence ID" value="NZ_FZOU01000007.1"/>
</dbReference>
<name>A0A239LQB4_9BACT</name>
<feature type="signal peptide" evidence="1">
    <location>
        <begin position="1"/>
        <end position="22"/>
    </location>
</feature>
<protein>
    <submittedName>
        <fullName evidence="3">Beta-glucosidase</fullName>
    </submittedName>
</protein>
<feature type="chain" id="PRO_5012692537" evidence="1">
    <location>
        <begin position="23"/>
        <end position="254"/>
    </location>
</feature>
<gene>
    <name evidence="3" type="ORF">SAMN05421770_107210</name>
</gene>
<evidence type="ECO:0000256" key="1">
    <source>
        <dbReference type="SAM" id="SignalP"/>
    </source>
</evidence>
<dbReference type="InterPro" id="IPR051532">
    <property type="entry name" value="Ester_Hydrolysis_Enzymes"/>
</dbReference>
<dbReference type="GO" id="GO:0004622">
    <property type="term" value="F:phosphatidylcholine lysophospholipase activity"/>
    <property type="evidence" value="ECO:0007669"/>
    <property type="project" value="TreeGrafter"/>
</dbReference>
<proteinExistence type="predicted"/>
<reference evidence="3 4" key="1">
    <citation type="submission" date="2017-06" db="EMBL/GenBank/DDBJ databases">
        <authorList>
            <person name="Kim H.J."/>
            <person name="Triplett B.A."/>
        </authorList>
    </citation>
    <scope>NUCLEOTIDE SEQUENCE [LARGE SCALE GENOMIC DNA]</scope>
    <source>
        <strain evidence="3 4">DSM 18704</strain>
    </source>
</reference>
<evidence type="ECO:0000259" key="2">
    <source>
        <dbReference type="Pfam" id="PF13472"/>
    </source>
</evidence>